<dbReference type="InterPro" id="IPR050097">
    <property type="entry name" value="Ferredoxin-NADP_redctase_2"/>
</dbReference>
<organism evidence="10 11">
    <name type="scientific">Natranaerobius thermophilus (strain ATCC BAA-1301 / DSM 18059 / JW/NM-WN-LF)</name>
    <dbReference type="NCBI Taxonomy" id="457570"/>
    <lineage>
        <taxon>Bacteria</taxon>
        <taxon>Bacillati</taxon>
        <taxon>Bacillota</taxon>
        <taxon>Clostridia</taxon>
        <taxon>Natranaerobiales</taxon>
        <taxon>Natranaerobiaceae</taxon>
        <taxon>Natranaerobius</taxon>
    </lineage>
</organism>
<name>B2A480_NATTJ</name>
<keyword evidence="4 7" id="KW-0560">Oxidoreductase</keyword>
<evidence type="ECO:0000256" key="5">
    <source>
        <dbReference type="ARBA" id="ARBA00023157"/>
    </source>
</evidence>
<evidence type="ECO:0000256" key="7">
    <source>
        <dbReference type="RuleBase" id="RU003880"/>
    </source>
</evidence>
<dbReference type="AlphaFoldDB" id="B2A480"/>
<evidence type="ECO:0000256" key="4">
    <source>
        <dbReference type="ARBA" id="ARBA00023002"/>
    </source>
</evidence>
<dbReference type="SUPFAM" id="SSF51905">
    <property type="entry name" value="FAD/NAD(P)-binding domain"/>
    <property type="match status" value="1"/>
</dbReference>
<dbReference type="EC" id="1.8.1.9" evidence="7"/>
<reference evidence="10 11" key="1">
    <citation type="submission" date="2008-04" db="EMBL/GenBank/DDBJ databases">
        <title>Complete sequence of chromosome of Natranaerobius thermophilus JW/NM-WN-LF.</title>
        <authorList>
            <consortium name="US DOE Joint Genome Institute"/>
            <person name="Copeland A."/>
            <person name="Lucas S."/>
            <person name="Lapidus A."/>
            <person name="Glavina del Rio T."/>
            <person name="Dalin E."/>
            <person name="Tice H."/>
            <person name="Bruce D."/>
            <person name="Goodwin L."/>
            <person name="Pitluck S."/>
            <person name="Chertkov O."/>
            <person name="Brettin T."/>
            <person name="Detter J.C."/>
            <person name="Han C."/>
            <person name="Kuske C.R."/>
            <person name="Schmutz J."/>
            <person name="Larimer F."/>
            <person name="Land M."/>
            <person name="Hauser L."/>
            <person name="Kyrpides N."/>
            <person name="Lykidis A."/>
            <person name="Mesbah N.M."/>
            <person name="Wiegel J."/>
        </authorList>
    </citation>
    <scope>NUCLEOTIDE SEQUENCE [LARGE SCALE GENOMIC DNA]</scope>
    <source>
        <strain evidence="11">ATCC BAA-1301 / DSM 18059 / JW/NM-WN-LF</strain>
    </source>
</reference>
<protein>
    <recommendedName>
        <fullName evidence="7">Thioredoxin reductase</fullName>
        <ecNumber evidence="7">1.8.1.9</ecNumber>
    </recommendedName>
</protein>
<dbReference type="RefSeq" id="WP_012446625.1">
    <property type="nucleotide sequence ID" value="NC_010718.1"/>
</dbReference>
<dbReference type="GO" id="GO:0004791">
    <property type="term" value="F:thioredoxin-disulfide reductase (NADPH) activity"/>
    <property type="evidence" value="ECO:0007669"/>
    <property type="project" value="UniProtKB-UniRule"/>
</dbReference>
<keyword evidence="3 7" id="KW-0274">FAD</keyword>
<dbReference type="GO" id="GO:0005737">
    <property type="term" value="C:cytoplasm"/>
    <property type="evidence" value="ECO:0007669"/>
    <property type="project" value="InterPro"/>
</dbReference>
<sequence>MTDQFDRENIYDVAIIGSGPGGLTAAIYATRAGLKVLMIERMAPGGQLLNTEEVDNFPGFPDGTTGVELAQKLEKQARRFGTELKMGEVIETNLSGSEKMIKTRDEVYKAKSVIIATGESPTELSAPGEQNLKGRGVSYCAICDGAFFKNKNVAVVGGGDSAVESALYLSRLASQVTLIHRRDQLRAVEYLKKRAIDCENLEIKYNTVVKEIQGEQKVESLLVEDVNTQARETLNCQGIFVYVGAHPNTDFLSNQLDLEDGYLVTSETMETNLKGVFAVGDVRKKELRQIVTAVSDGAIAAFHAEKLLS</sequence>
<evidence type="ECO:0000256" key="1">
    <source>
        <dbReference type="ARBA" id="ARBA00009333"/>
    </source>
</evidence>
<dbReference type="KEGG" id="nth:Nther_0135"/>
<dbReference type="STRING" id="457570.Nther_0135"/>
<dbReference type="InterPro" id="IPR023753">
    <property type="entry name" value="FAD/NAD-binding_dom"/>
</dbReference>
<dbReference type="PRINTS" id="PR00368">
    <property type="entry name" value="FADPNR"/>
</dbReference>
<comment type="subunit">
    <text evidence="7">Homodimer.</text>
</comment>
<dbReference type="GO" id="GO:0019430">
    <property type="term" value="P:removal of superoxide radicals"/>
    <property type="evidence" value="ECO:0007669"/>
    <property type="project" value="UniProtKB-UniRule"/>
</dbReference>
<dbReference type="EMBL" id="CP001034">
    <property type="protein sequence ID" value="ACB83734.1"/>
    <property type="molecule type" value="Genomic_DNA"/>
</dbReference>
<keyword evidence="2 7" id="KW-0285">Flavoprotein</keyword>
<keyword evidence="6 7" id="KW-0676">Redox-active center</keyword>
<dbReference type="Pfam" id="PF07992">
    <property type="entry name" value="Pyr_redox_2"/>
    <property type="match status" value="1"/>
</dbReference>
<evidence type="ECO:0000256" key="8">
    <source>
        <dbReference type="RuleBase" id="RU003881"/>
    </source>
</evidence>
<keyword evidence="11" id="KW-1185">Reference proteome</keyword>
<dbReference type="PROSITE" id="PS00573">
    <property type="entry name" value="PYRIDINE_REDOX_2"/>
    <property type="match status" value="1"/>
</dbReference>
<comment type="catalytic activity">
    <reaction evidence="7">
        <text>[thioredoxin]-dithiol + NADP(+) = [thioredoxin]-disulfide + NADPH + H(+)</text>
        <dbReference type="Rhea" id="RHEA:20345"/>
        <dbReference type="Rhea" id="RHEA-COMP:10698"/>
        <dbReference type="Rhea" id="RHEA-COMP:10700"/>
        <dbReference type="ChEBI" id="CHEBI:15378"/>
        <dbReference type="ChEBI" id="CHEBI:29950"/>
        <dbReference type="ChEBI" id="CHEBI:50058"/>
        <dbReference type="ChEBI" id="CHEBI:57783"/>
        <dbReference type="ChEBI" id="CHEBI:58349"/>
        <dbReference type="EC" id="1.8.1.9"/>
    </reaction>
</comment>
<dbReference type="Proteomes" id="UP000001683">
    <property type="component" value="Chromosome"/>
</dbReference>
<keyword evidence="5" id="KW-1015">Disulfide bond</keyword>
<keyword evidence="8" id="KW-0521">NADP</keyword>
<dbReference type="InterPro" id="IPR008255">
    <property type="entry name" value="Pyr_nucl-diS_OxRdtase_2_AS"/>
</dbReference>
<dbReference type="PRINTS" id="PR00469">
    <property type="entry name" value="PNDRDTASEII"/>
</dbReference>
<evidence type="ECO:0000313" key="10">
    <source>
        <dbReference type="EMBL" id="ACB83734.1"/>
    </source>
</evidence>
<gene>
    <name evidence="10" type="ordered locus">Nther_0135</name>
</gene>
<evidence type="ECO:0000256" key="3">
    <source>
        <dbReference type="ARBA" id="ARBA00022827"/>
    </source>
</evidence>
<evidence type="ECO:0000256" key="2">
    <source>
        <dbReference type="ARBA" id="ARBA00022630"/>
    </source>
</evidence>
<comment type="similarity">
    <text evidence="1 7">Belongs to the class-II pyridine nucleotide-disulfide oxidoreductase family.</text>
</comment>
<dbReference type="NCBIfam" id="TIGR01292">
    <property type="entry name" value="TRX_reduct"/>
    <property type="match status" value="1"/>
</dbReference>
<accession>B2A480</accession>
<feature type="domain" description="FAD/NAD(P)-binding" evidence="9">
    <location>
        <begin position="11"/>
        <end position="297"/>
    </location>
</feature>
<evidence type="ECO:0000259" key="9">
    <source>
        <dbReference type="Pfam" id="PF07992"/>
    </source>
</evidence>
<evidence type="ECO:0000313" key="11">
    <source>
        <dbReference type="Proteomes" id="UP000001683"/>
    </source>
</evidence>
<dbReference type="eggNOG" id="COG0492">
    <property type="taxonomic scope" value="Bacteria"/>
</dbReference>
<dbReference type="PANTHER" id="PTHR48105">
    <property type="entry name" value="THIOREDOXIN REDUCTASE 1-RELATED-RELATED"/>
    <property type="match status" value="1"/>
</dbReference>
<proteinExistence type="inferred from homology"/>
<dbReference type="InParanoid" id="B2A480"/>
<dbReference type="HOGENOM" id="CLU_031864_5_1_9"/>
<evidence type="ECO:0000256" key="6">
    <source>
        <dbReference type="ARBA" id="ARBA00023284"/>
    </source>
</evidence>
<dbReference type="InterPro" id="IPR036188">
    <property type="entry name" value="FAD/NAD-bd_sf"/>
</dbReference>
<dbReference type="Gene3D" id="3.50.50.60">
    <property type="entry name" value="FAD/NAD(P)-binding domain"/>
    <property type="match status" value="2"/>
</dbReference>
<reference evidence="10 11" key="2">
    <citation type="journal article" date="2011" name="J. Bacteriol.">
        <title>Complete genome sequence of the anaerobic, halophilic alkalithermophile Natranaerobius thermophilus JW/NM-WN-LF.</title>
        <authorList>
            <person name="Zhao B."/>
            <person name="Mesbah N.M."/>
            <person name="Dalin E."/>
            <person name="Goodwin L."/>
            <person name="Nolan M."/>
            <person name="Pitluck S."/>
            <person name="Chertkov O."/>
            <person name="Brettin T.S."/>
            <person name="Han J."/>
            <person name="Larimer F.W."/>
            <person name="Land M.L."/>
            <person name="Hauser L."/>
            <person name="Kyrpides N."/>
            <person name="Wiegel J."/>
        </authorList>
    </citation>
    <scope>NUCLEOTIDE SEQUENCE [LARGE SCALE GENOMIC DNA]</scope>
    <source>
        <strain evidence="11">ATCC BAA-1301 / DSM 18059 / JW/NM-WN-LF</strain>
    </source>
</reference>
<comment type="cofactor">
    <cofactor evidence="8">
        <name>FAD</name>
        <dbReference type="ChEBI" id="CHEBI:57692"/>
    </cofactor>
    <text evidence="8">Binds 1 FAD per subunit.</text>
</comment>
<dbReference type="OrthoDB" id="9806179at2"/>
<dbReference type="InterPro" id="IPR005982">
    <property type="entry name" value="Thioredox_Rdtase"/>
</dbReference>